<reference evidence="2" key="1">
    <citation type="submission" date="2012-04" db="EMBL/GenBank/DDBJ databases">
        <title>The Genome Sequence of Loa loa.</title>
        <authorList>
            <consortium name="The Broad Institute Genome Sequencing Platform"/>
            <consortium name="Broad Institute Genome Sequencing Center for Infectious Disease"/>
            <person name="Nutman T.B."/>
            <person name="Fink D.L."/>
            <person name="Russ C."/>
            <person name="Young S."/>
            <person name="Zeng Q."/>
            <person name="Gargeya S."/>
            <person name="Alvarado L."/>
            <person name="Berlin A."/>
            <person name="Chapman S.B."/>
            <person name="Chen Z."/>
            <person name="Freedman E."/>
            <person name="Gellesch M."/>
            <person name="Goldberg J."/>
            <person name="Griggs A."/>
            <person name="Gujja S."/>
            <person name="Heilman E.R."/>
            <person name="Heiman D."/>
            <person name="Howarth C."/>
            <person name="Mehta T."/>
            <person name="Neiman D."/>
            <person name="Pearson M."/>
            <person name="Roberts A."/>
            <person name="Saif S."/>
            <person name="Shea T."/>
            <person name="Shenoy N."/>
            <person name="Sisk P."/>
            <person name="Stolte C."/>
            <person name="Sykes S."/>
            <person name="White J."/>
            <person name="Yandava C."/>
            <person name="Haas B."/>
            <person name="Henn M.R."/>
            <person name="Nusbaum C."/>
            <person name="Birren B."/>
        </authorList>
    </citation>
    <scope>NUCLEOTIDE SEQUENCE [LARGE SCALE GENOMIC DNA]</scope>
</reference>
<accession>A0A1S0TFX7</accession>
<dbReference type="KEGG" id="loa:LOAG_15344"/>
<protein>
    <submittedName>
        <fullName evidence="2">Uncharacterized protein</fullName>
    </submittedName>
</protein>
<dbReference type="EMBL" id="JH713896">
    <property type="protein sequence ID" value="EFO13187.1"/>
    <property type="molecule type" value="Genomic_DNA"/>
</dbReference>
<evidence type="ECO:0000256" key="1">
    <source>
        <dbReference type="SAM" id="SignalP"/>
    </source>
</evidence>
<keyword evidence="1" id="KW-0732">Signal</keyword>
<dbReference type="OrthoDB" id="5823757at2759"/>
<organism evidence="2">
    <name type="scientific">Loa loa</name>
    <name type="common">Eye worm</name>
    <name type="synonym">Filaria loa</name>
    <dbReference type="NCBI Taxonomy" id="7209"/>
    <lineage>
        <taxon>Eukaryota</taxon>
        <taxon>Metazoa</taxon>
        <taxon>Ecdysozoa</taxon>
        <taxon>Nematoda</taxon>
        <taxon>Chromadorea</taxon>
        <taxon>Rhabditida</taxon>
        <taxon>Spirurina</taxon>
        <taxon>Spiruromorpha</taxon>
        <taxon>Filarioidea</taxon>
        <taxon>Onchocercidae</taxon>
        <taxon>Loa</taxon>
    </lineage>
</organism>
<dbReference type="InParanoid" id="A0A1S0TFX7"/>
<gene>
    <name evidence="2" type="ORF">LOAG_15344</name>
</gene>
<name>A0A1S0TFX7_LOALO</name>
<dbReference type="RefSeq" id="XP_003150882.1">
    <property type="nucleotide sequence ID" value="XM_003150834.1"/>
</dbReference>
<evidence type="ECO:0000313" key="2">
    <source>
        <dbReference type="EMBL" id="EFO13187.1"/>
    </source>
</evidence>
<sequence>MAKLIVYIAFFICCQAPNAPQAGQRRNGEAGVYIAFFIYCQAADQNQAAVPRGEGDRQAGVAAEVVTDYKTDELWEDGRLIATTKVEKPIMMICGTVEYGRPFVLEEKPFLFAWNSLDLIK</sequence>
<dbReference type="CTD" id="9952833"/>
<feature type="signal peptide" evidence="1">
    <location>
        <begin position="1"/>
        <end position="16"/>
    </location>
</feature>
<dbReference type="GeneID" id="9952833"/>
<dbReference type="AlphaFoldDB" id="A0A1S0TFX7"/>
<proteinExistence type="predicted"/>
<feature type="chain" id="PRO_5010181725" evidence="1">
    <location>
        <begin position="17"/>
        <end position="121"/>
    </location>
</feature>